<keyword evidence="5 8" id="KW-0418">Kinase</keyword>
<dbReference type="InterPro" id="IPR050351">
    <property type="entry name" value="BphY/WalK/GraS-like"/>
</dbReference>
<dbReference type="GO" id="GO:0030295">
    <property type="term" value="F:protein kinase activator activity"/>
    <property type="evidence" value="ECO:0007669"/>
    <property type="project" value="TreeGrafter"/>
</dbReference>
<evidence type="ECO:0000313" key="8">
    <source>
        <dbReference type="EMBL" id="SCZ58286.1"/>
    </source>
</evidence>
<name>A0A1G5Q9M9_9GAMM</name>
<dbReference type="PROSITE" id="PS50109">
    <property type="entry name" value="HIS_KIN"/>
    <property type="match status" value="1"/>
</dbReference>
<keyword evidence="3" id="KW-0597">Phosphoprotein</keyword>
<feature type="transmembrane region" description="Helical" evidence="6">
    <location>
        <begin position="278"/>
        <end position="299"/>
    </location>
</feature>
<sequence length="544" mass="61941">MSWLQKGRSLALKPWVPWLVFAVIVGGALAVAIGLYRLENTRHQTHFALAVREQMAVLESGIHLRFRPVHHLALTASFQAGTLDERSFLRFVKSIPQQGSLVALQWFPRQQARPGQETFPMGYSYSLSDELSESESDWSQVPNRLIDPAKKRELMIIPWYMMDGRVRFRVLRPVFRRGTDERELLGFVSGLYQVDRLLTDILCLRNRSDAMEIFVTDPRSDVTDSFRCSTNARGMRFDTGAFPPGRRLTRSVPVDGTTWIMTAVATPGTFIASRWIPFVIGFGGLLLGGILALLHRLMLDREAKVRQLVYRRTEQLEAMNRELEQFAYVASHDLKAPLRAVSQLSSWIIEDAADQLDEENRNRLRLMRDRVIRMDQLIDGLLTYSRAGRVTGEARKSVSLKLLLEELSGELSLPAGFRVEIREPLPSLQADALHLKQIFQNLITNAASHHDHPESGTVWVRAEEEERFWRVEIADDGPGILAEERQRIFGMFMSLRPDAGQGHTGIGLTIVRKLVLSYGGQVDVVDNLPRGARFRIWWPKSINH</sequence>
<dbReference type="EC" id="2.7.13.3" evidence="2"/>
<dbReference type="InterPro" id="IPR003661">
    <property type="entry name" value="HisK_dim/P_dom"/>
</dbReference>
<dbReference type="RefSeq" id="WP_092995211.1">
    <property type="nucleotide sequence ID" value="NZ_FMWD01000004.1"/>
</dbReference>
<feature type="transmembrane region" description="Helical" evidence="6">
    <location>
        <begin position="15"/>
        <end position="36"/>
    </location>
</feature>
<dbReference type="InterPro" id="IPR036097">
    <property type="entry name" value="HisK_dim/P_sf"/>
</dbReference>
<evidence type="ECO:0000256" key="5">
    <source>
        <dbReference type="ARBA" id="ARBA00022777"/>
    </source>
</evidence>
<evidence type="ECO:0000256" key="1">
    <source>
        <dbReference type="ARBA" id="ARBA00000085"/>
    </source>
</evidence>
<dbReference type="STRING" id="415747.SAMN03097708_01654"/>
<dbReference type="InterPro" id="IPR003594">
    <property type="entry name" value="HATPase_dom"/>
</dbReference>
<dbReference type="GO" id="GO:0000155">
    <property type="term" value="F:phosphorelay sensor kinase activity"/>
    <property type="evidence" value="ECO:0007669"/>
    <property type="project" value="InterPro"/>
</dbReference>
<keyword evidence="6" id="KW-0472">Membrane</keyword>
<keyword evidence="9" id="KW-1185">Reference proteome</keyword>
<dbReference type="Pfam" id="PF00512">
    <property type="entry name" value="HisKA"/>
    <property type="match status" value="1"/>
</dbReference>
<accession>A0A1G5Q9M9</accession>
<feature type="domain" description="Histidine kinase" evidence="7">
    <location>
        <begin position="329"/>
        <end position="542"/>
    </location>
</feature>
<evidence type="ECO:0000256" key="2">
    <source>
        <dbReference type="ARBA" id="ARBA00012438"/>
    </source>
</evidence>
<evidence type="ECO:0000256" key="3">
    <source>
        <dbReference type="ARBA" id="ARBA00022553"/>
    </source>
</evidence>
<dbReference type="SUPFAM" id="SSF47384">
    <property type="entry name" value="Homodimeric domain of signal transducing histidine kinase"/>
    <property type="match status" value="1"/>
</dbReference>
<dbReference type="SMART" id="SM00387">
    <property type="entry name" value="HATPase_c"/>
    <property type="match status" value="1"/>
</dbReference>
<organism evidence="8 9">
    <name type="scientific">Thiohalomonas denitrificans</name>
    <dbReference type="NCBI Taxonomy" id="415747"/>
    <lineage>
        <taxon>Bacteria</taxon>
        <taxon>Pseudomonadati</taxon>
        <taxon>Pseudomonadota</taxon>
        <taxon>Gammaproteobacteria</taxon>
        <taxon>Thiohalomonadales</taxon>
        <taxon>Thiohalomonadaceae</taxon>
        <taxon>Thiohalomonas</taxon>
    </lineage>
</organism>
<dbReference type="PANTHER" id="PTHR42878:SF15">
    <property type="entry name" value="BACTERIOPHYTOCHROME"/>
    <property type="match status" value="1"/>
</dbReference>
<dbReference type="InterPro" id="IPR005467">
    <property type="entry name" value="His_kinase_dom"/>
</dbReference>
<dbReference type="PANTHER" id="PTHR42878">
    <property type="entry name" value="TWO-COMPONENT HISTIDINE KINASE"/>
    <property type="match status" value="1"/>
</dbReference>
<keyword evidence="6" id="KW-0812">Transmembrane</keyword>
<dbReference type="InterPro" id="IPR036890">
    <property type="entry name" value="HATPase_C_sf"/>
</dbReference>
<dbReference type="SMART" id="SM00388">
    <property type="entry name" value="HisKA"/>
    <property type="match status" value="1"/>
</dbReference>
<protein>
    <recommendedName>
        <fullName evidence="2">histidine kinase</fullName>
        <ecNumber evidence="2">2.7.13.3</ecNumber>
    </recommendedName>
</protein>
<dbReference type="GO" id="GO:0000156">
    <property type="term" value="F:phosphorelay response regulator activity"/>
    <property type="evidence" value="ECO:0007669"/>
    <property type="project" value="TreeGrafter"/>
</dbReference>
<keyword evidence="4" id="KW-0808">Transferase</keyword>
<dbReference type="InterPro" id="IPR004358">
    <property type="entry name" value="Sig_transdc_His_kin-like_C"/>
</dbReference>
<dbReference type="OrthoDB" id="9808408at2"/>
<evidence type="ECO:0000256" key="6">
    <source>
        <dbReference type="SAM" id="Phobius"/>
    </source>
</evidence>
<gene>
    <name evidence="8" type="ORF">SAMN03097708_01654</name>
</gene>
<dbReference type="AlphaFoldDB" id="A0A1G5Q9M9"/>
<evidence type="ECO:0000313" key="9">
    <source>
        <dbReference type="Proteomes" id="UP000199648"/>
    </source>
</evidence>
<dbReference type="SUPFAM" id="SSF55874">
    <property type="entry name" value="ATPase domain of HSP90 chaperone/DNA topoisomerase II/histidine kinase"/>
    <property type="match status" value="1"/>
</dbReference>
<dbReference type="Pfam" id="PF02518">
    <property type="entry name" value="HATPase_c"/>
    <property type="match status" value="1"/>
</dbReference>
<reference evidence="8 9" key="1">
    <citation type="submission" date="2016-10" db="EMBL/GenBank/DDBJ databases">
        <authorList>
            <person name="de Groot N.N."/>
        </authorList>
    </citation>
    <scope>NUCLEOTIDE SEQUENCE [LARGE SCALE GENOMIC DNA]</scope>
    <source>
        <strain evidence="8 9">HLD2</strain>
    </source>
</reference>
<dbReference type="Proteomes" id="UP000199648">
    <property type="component" value="Unassembled WGS sequence"/>
</dbReference>
<dbReference type="CDD" id="cd00082">
    <property type="entry name" value="HisKA"/>
    <property type="match status" value="1"/>
</dbReference>
<dbReference type="GO" id="GO:0007234">
    <property type="term" value="P:osmosensory signaling via phosphorelay pathway"/>
    <property type="evidence" value="ECO:0007669"/>
    <property type="project" value="TreeGrafter"/>
</dbReference>
<dbReference type="Gene3D" id="1.10.287.130">
    <property type="match status" value="1"/>
</dbReference>
<evidence type="ECO:0000256" key="4">
    <source>
        <dbReference type="ARBA" id="ARBA00022679"/>
    </source>
</evidence>
<evidence type="ECO:0000259" key="7">
    <source>
        <dbReference type="PROSITE" id="PS50109"/>
    </source>
</evidence>
<keyword evidence="6" id="KW-1133">Transmembrane helix</keyword>
<dbReference type="PRINTS" id="PR00344">
    <property type="entry name" value="BCTRLSENSOR"/>
</dbReference>
<comment type="catalytic activity">
    <reaction evidence="1">
        <text>ATP + protein L-histidine = ADP + protein N-phospho-L-histidine.</text>
        <dbReference type="EC" id="2.7.13.3"/>
    </reaction>
</comment>
<dbReference type="Gene3D" id="3.30.565.10">
    <property type="entry name" value="Histidine kinase-like ATPase, C-terminal domain"/>
    <property type="match status" value="1"/>
</dbReference>
<dbReference type="EMBL" id="FMWD01000004">
    <property type="protein sequence ID" value="SCZ58286.1"/>
    <property type="molecule type" value="Genomic_DNA"/>
</dbReference>
<proteinExistence type="predicted"/>